<name>A0A6J4N4U0_9CHLR</name>
<feature type="compositionally biased region" description="Low complexity" evidence="1">
    <location>
        <begin position="28"/>
        <end position="46"/>
    </location>
</feature>
<feature type="compositionally biased region" description="Basic and acidic residues" evidence="1">
    <location>
        <begin position="49"/>
        <end position="58"/>
    </location>
</feature>
<gene>
    <name evidence="2" type="ORF">AVDCRST_MAG93-8735</name>
</gene>
<evidence type="ECO:0000256" key="1">
    <source>
        <dbReference type="SAM" id="MobiDB-lite"/>
    </source>
</evidence>
<sequence length="58" mass="6488">MAWKVHNGWKADVSDDWDYEGLLLAVATTPTQTAPSSTRPRSPPQTKTNRLEPHQSGR</sequence>
<proteinExistence type="predicted"/>
<organism evidence="2">
    <name type="scientific">uncultured Chloroflexia bacterium</name>
    <dbReference type="NCBI Taxonomy" id="1672391"/>
    <lineage>
        <taxon>Bacteria</taxon>
        <taxon>Bacillati</taxon>
        <taxon>Chloroflexota</taxon>
        <taxon>Chloroflexia</taxon>
        <taxon>environmental samples</taxon>
    </lineage>
</organism>
<dbReference type="AlphaFoldDB" id="A0A6J4N4U0"/>
<evidence type="ECO:0000313" key="2">
    <source>
        <dbReference type="EMBL" id="CAA9374872.1"/>
    </source>
</evidence>
<dbReference type="EMBL" id="CADCTR010002936">
    <property type="protein sequence ID" value="CAA9374872.1"/>
    <property type="molecule type" value="Genomic_DNA"/>
</dbReference>
<accession>A0A6J4N4U0</accession>
<reference evidence="2" key="1">
    <citation type="submission" date="2020-02" db="EMBL/GenBank/DDBJ databases">
        <authorList>
            <person name="Meier V. D."/>
        </authorList>
    </citation>
    <scope>NUCLEOTIDE SEQUENCE</scope>
    <source>
        <strain evidence="2">AVDCRST_MAG93</strain>
    </source>
</reference>
<feature type="region of interest" description="Disordered" evidence="1">
    <location>
        <begin position="28"/>
        <end position="58"/>
    </location>
</feature>
<protein>
    <submittedName>
        <fullName evidence="2">Uncharacterized protein</fullName>
    </submittedName>
</protein>